<dbReference type="InterPro" id="IPR036237">
    <property type="entry name" value="Xyl_isomerase-like_sf"/>
</dbReference>
<dbReference type="SUPFAM" id="SSF51658">
    <property type="entry name" value="Xylose isomerase-like"/>
    <property type="match status" value="1"/>
</dbReference>
<evidence type="ECO:0000256" key="1">
    <source>
        <dbReference type="ARBA" id="ARBA00023235"/>
    </source>
</evidence>
<dbReference type="EMBL" id="RDQM01000009">
    <property type="protein sequence ID" value="RMW97641.1"/>
    <property type="molecule type" value="Genomic_DNA"/>
</dbReference>
<keyword evidence="1 2" id="KW-0413">Isomerase</keyword>
<protein>
    <submittedName>
        <fullName evidence="5">Hydroxypyruvate isomerase</fullName>
    </submittedName>
</protein>
<keyword evidence="5" id="KW-0670">Pyruvate</keyword>
<dbReference type="InterPro" id="IPR050417">
    <property type="entry name" value="Sugar_Epim/Isomerase"/>
</dbReference>
<reference evidence="5 6" key="1">
    <citation type="submission" date="2018-10" db="EMBL/GenBank/DDBJ databases">
        <title>Comamonadaceae CDC group NO-1 genome sequencing and assembly.</title>
        <authorList>
            <person name="Bernier A.-M."/>
            <person name="Bernard K."/>
        </authorList>
    </citation>
    <scope>NUCLEOTIDE SEQUENCE [LARGE SCALE GENOMIC DNA]</scope>
    <source>
        <strain evidence="5 6">NML970147</strain>
    </source>
</reference>
<dbReference type="Pfam" id="PF01261">
    <property type="entry name" value="AP_endonuc_2"/>
    <property type="match status" value="1"/>
</dbReference>
<feature type="active site" description="Proton donor/acceptor" evidence="3">
    <location>
        <position position="250"/>
    </location>
</feature>
<dbReference type="GO" id="GO:0046487">
    <property type="term" value="P:glyoxylate metabolic process"/>
    <property type="evidence" value="ECO:0007669"/>
    <property type="project" value="TreeGrafter"/>
</dbReference>
<name>A0A3M6Q5E1_9BURK</name>
<evidence type="ECO:0000313" key="5">
    <source>
        <dbReference type="EMBL" id="RMW97641.1"/>
    </source>
</evidence>
<dbReference type="PIRSF" id="PIRSF006241">
    <property type="entry name" value="HyI"/>
    <property type="match status" value="1"/>
</dbReference>
<dbReference type="InterPro" id="IPR013022">
    <property type="entry name" value="Xyl_isomerase-like_TIM-brl"/>
</dbReference>
<comment type="similarity">
    <text evidence="2">Belongs to the hyi family.</text>
</comment>
<dbReference type="AlphaFoldDB" id="A0A3M6Q5E1"/>
<dbReference type="Proteomes" id="UP000267521">
    <property type="component" value="Unassembled WGS sequence"/>
</dbReference>
<feature type="active site" description="Proton donor/acceptor" evidence="3">
    <location>
        <position position="151"/>
    </location>
</feature>
<sequence length="275" mass="30679">MLRVAANLSFFYQDMPFEARLAAAAEDGFKGVEYLSPYDMEPHRLAGLLQAHGLEQVLFNAPAGGSHLAQVRRAWDEGWRGTASLPGEQEAFRYGIDLALEYAQALSCRRVHVMSGINPSANRGDRLLWLKQLAWAAERAARCPDVTLLIEAINREDMPGYWLHTQQQAYEALVEVGHPRLAMQFDAYHCQKVEGDVLAQWQKYAATGWIKHVQIAGVPGRHEPDVGVLPYGPLLAQMQASGYDGWLGLEYRPQDASRAGVREGLRRWLAQGVAL</sequence>
<dbReference type="InterPro" id="IPR026040">
    <property type="entry name" value="HyI-like"/>
</dbReference>
<comment type="caution">
    <text evidence="5">The sequence shown here is derived from an EMBL/GenBank/DDBJ whole genome shotgun (WGS) entry which is preliminary data.</text>
</comment>
<dbReference type="PANTHER" id="PTHR43489">
    <property type="entry name" value="ISOMERASE"/>
    <property type="match status" value="1"/>
</dbReference>
<accession>A0A3M6Q5E1</accession>
<organism evidence="5 6">
    <name type="scientific">Allofranklinella schreckenbergeri</name>
    <dbReference type="NCBI Taxonomy" id="1076744"/>
    <lineage>
        <taxon>Bacteria</taxon>
        <taxon>Pseudomonadati</taxon>
        <taxon>Pseudomonadota</taxon>
        <taxon>Betaproteobacteria</taxon>
        <taxon>Burkholderiales</taxon>
        <taxon>Comamonadaceae</taxon>
        <taxon>Allofranklinella</taxon>
    </lineage>
</organism>
<proteinExistence type="inferred from homology"/>
<evidence type="ECO:0000256" key="2">
    <source>
        <dbReference type="PIRNR" id="PIRNR006241"/>
    </source>
</evidence>
<dbReference type="RefSeq" id="WP_122238539.1">
    <property type="nucleotide sequence ID" value="NZ_RDQM01000009.1"/>
</dbReference>
<dbReference type="Gene3D" id="3.20.20.150">
    <property type="entry name" value="Divalent-metal-dependent TIM barrel enzymes"/>
    <property type="match status" value="1"/>
</dbReference>
<dbReference type="GO" id="GO:0008903">
    <property type="term" value="F:hydroxypyruvate isomerase activity"/>
    <property type="evidence" value="ECO:0007669"/>
    <property type="project" value="TreeGrafter"/>
</dbReference>
<dbReference type="PANTHER" id="PTHR43489:SF13">
    <property type="entry name" value="HYDROXYPYRUVATE ISOMERASE"/>
    <property type="match status" value="1"/>
</dbReference>
<evidence type="ECO:0000313" key="6">
    <source>
        <dbReference type="Proteomes" id="UP000267521"/>
    </source>
</evidence>
<gene>
    <name evidence="5" type="ORF">EBQ26_08225</name>
</gene>
<evidence type="ECO:0000256" key="3">
    <source>
        <dbReference type="PIRSR" id="PIRSR006241-50"/>
    </source>
</evidence>
<evidence type="ECO:0000259" key="4">
    <source>
        <dbReference type="Pfam" id="PF01261"/>
    </source>
</evidence>
<feature type="domain" description="Xylose isomerase-like TIM barrel" evidence="4">
    <location>
        <begin position="21"/>
        <end position="269"/>
    </location>
</feature>